<dbReference type="InterPro" id="IPR025948">
    <property type="entry name" value="HTH-like_dom"/>
</dbReference>
<comment type="caution">
    <text evidence="3">The sequence shown here is derived from an EMBL/GenBank/DDBJ whole genome shotgun (WGS) entry which is preliminary data.</text>
</comment>
<dbReference type="InterPro" id="IPR036397">
    <property type="entry name" value="RNaseH_sf"/>
</dbReference>
<evidence type="ECO:0000313" key="4">
    <source>
        <dbReference type="Proteomes" id="UP001222770"/>
    </source>
</evidence>
<proteinExistence type="predicted"/>
<gene>
    <name evidence="3" type="ORF">POM99_17435</name>
</gene>
<sequence>MKASKFTDAQKAFVIKQGEEGTPVAEVCRKAGISQATYFNWKKKYAGLLPTEMRRLRELEEENGRLKRIVADLTLDREMLQDIVRRKPLRPDRKRELVGGMLADWGVSIRRACKVLPFDTSSYHYKSRRTDPAAIKKRIKAICETHVRYGYRRVYHILRREGWVVNAKKVYRLYRELGLQLRNKTPKRRVKAKLREDRAPAVRHNDVWAMDFAHDQLATGRKLRILTVVDTFSRFSPVIDARFSYRGEDVVATLDRTCRKVGYPKTIRVDNGSEFVSRDMDLWAYQRGVTLDFSRPGKPTDNAFIEAFNSKLRSECVNTHWFLSLEDACEKLHRWRRHYNEERPHSAIGNIPPIMLANPTGATSPPDPDQAGNSRPERSKVG</sequence>
<keyword evidence="4" id="KW-1185">Reference proteome</keyword>
<feature type="domain" description="Integrase catalytic" evidence="2">
    <location>
        <begin position="196"/>
        <end position="360"/>
    </location>
</feature>
<dbReference type="PANTHER" id="PTHR47515">
    <property type="entry name" value="LOW CALCIUM RESPONSE LOCUS PROTEIN T"/>
    <property type="match status" value="1"/>
</dbReference>
<dbReference type="InterPro" id="IPR002514">
    <property type="entry name" value="Transposase_8"/>
</dbReference>
<dbReference type="InterPro" id="IPR009057">
    <property type="entry name" value="Homeodomain-like_sf"/>
</dbReference>
<name>A0ABT6CM50_9SPHN</name>
<dbReference type="Pfam" id="PF01527">
    <property type="entry name" value="HTH_Tnp_1"/>
    <property type="match status" value="1"/>
</dbReference>
<dbReference type="SUPFAM" id="SSF46689">
    <property type="entry name" value="Homeodomain-like"/>
    <property type="match status" value="1"/>
</dbReference>
<dbReference type="InterPro" id="IPR012337">
    <property type="entry name" value="RNaseH-like_sf"/>
</dbReference>
<dbReference type="SUPFAM" id="SSF53098">
    <property type="entry name" value="Ribonuclease H-like"/>
    <property type="match status" value="1"/>
</dbReference>
<evidence type="ECO:0000313" key="3">
    <source>
        <dbReference type="EMBL" id="MDF8334994.1"/>
    </source>
</evidence>
<accession>A0ABT6CM50</accession>
<dbReference type="InterPro" id="IPR048020">
    <property type="entry name" value="Transpos_IS3"/>
</dbReference>
<dbReference type="EMBL" id="JAROCY010000019">
    <property type="protein sequence ID" value="MDF8334994.1"/>
    <property type="molecule type" value="Genomic_DNA"/>
</dbReference>
<dbReference type="PROSITE" id="PS50994">
    <property type="entry name" value="INTEGRASE"/>
    <property type="match status" value="1"/>
</dbReference>
<protein>
    <submittedName>
        <fullName evidence="3">IS3 family transposase</fullName>
    </submittedName>
</protein>
<organism evidence="3 4">
    <name type="scientific">Novosphingobium cyanobacteriorum</name>
    <dbReference type="NCBI Taxonomy" id="3024215"/>
    <lineage>
        <taxon>Bacteria</taxon>
        <taxon>Pseudomonadati</taxon>
        <taxon>Pseudomonadota</taxon>
        <taxon>Alphaproteobacteria</taxon>
        <taxon>Sphingomonadales</taxon>
        <taxon>Sphingomonadaceae</taxon>
        <taxon>Novosphingobium</taxon>
    </lineage>
</organism>
<dbReference type="Gene3D" id="3.30.420.10">
    <property type="entry name" value="Ribonuclease H-like superfamily/Ribonuclease H"/>
    <property type="match status" value="1"/>
</dbReference>
<dbReference type="PANTHER" id="PTHR47515:SF1">
    <property type="entry name" value="BLR2054 PROTEIN"/>
    <property type="match status" value="1"/>
</dbReference>
<evidence type="ECO:0000256" key="1">
    <source>
        <dbReference type="SAM" id="MobiDB-lite"/>
    </source>
</evidence>
<feature type="region of interest" description="Disordered" evidence="1">
    <location>
        <begin position="344"/>
        <end position="382"/>
    </location>
</feature>
<dbReference type="InterPro" id="IPR001584">
    <property type="entry name" value="Integrase_cat-core"/>
</dbReference>
<dbReference type="Pfam" id="PF13276">
    <property type="entry name" value="HTH_21"/>
    <property type="match status" value="1"/>
</dbReference>
<evidence type="ECO:0000259" key="2">
    <source>
        <dbReference type="PROSITE" id="PS50994"/>
    </source>
</evidence>
<dbReference type="Pfam" id="PF13683">
    <property type="entry name" value="rve_3"/>
    <property type="match status" value="1"/>
</dbReference>
<reference evidence="3 4" key="1">
    <citation type="submission" date="2023-03" db="EMBL/GenBank/DDBJ databases">
        <title>Novosphingobium cyanobacteriorum sp. nov., isolated from a eutrophic reservoir during the Microcystis bloom period.</title>
        <authorList>
            <person name="Kang M."/>
            <person name="Le V."/>
            <person name="Ko S.-R."/>
            <person name="Lee S.-A."/>
            <person name="Ahn C.-Y."/>
        </authorList>
    </citation>
    <scope>NUCLEOTIDE SEQUENCE [LARGE SCALE GENOMIC DNA]</scope>
    <source>
        <strain evidence="3 4">HBC54</strain>
    </source>
</reference>
<dbReference type="Proteomes" id="UP001222770">
    <property type="component" value="Unassembled WGS sequence"/>
</dbReference>
<dbReference type="NCBIfam" id="NF033516">
    <property type="entry name" value="transpos_IS3"/>
    <property type="match status" value="1"/>
</dbReference>